<comment type="caution">
    <text evidence="1">The sequence shown here is derived from an EMBL/GenBank/DDBJ whole genome shotgun (WGS) entry which is preliminary data.</text>
</comment>
<protein>
    <submittedName>
        <fullName evidence="1">Uncharacterized protein</fullName>
    </submittedName>
</protein>
<dbReference type="AlphaFoldDB" id="A0A9X0MJN8"/>
<evidence type="ECO:0000313" key="1">
    <source>
        <dbReference type="EMBL" id="KXY50949.1"/>
    </source>
</evidence>
<gene>
    <name evidence="1" type="ORF">AT268_30865</name>
</gene>
<dbReference type="Proteomes" id="UP000075476">
    <property type="component" value="Unassembled WGS sequence"/>
</dbReference>
<proteinExistence type="predicted"/>
<accession>A0A9X0MJN8</accession>
<dbReference type="EMBL" id="LOMO01000001">
    <property type="protein sequence ID" value="KXY50949.1"/>
    <property type="molecule type" value="Genomic_DNA"/>
</dbReference>
<sequence length="347" mass="40803">MDKEMLELIKDFNMKYSQLEELSFFSVHEIAKETILKGIDISLDSFSEESYKQVLQRYIQASNYFQQEDDNNARCIRENLHAIYSYYRGLNPVMKTVNGKRLYGNKFKIFTIYQTEPKMKKVFATKMTGEKLEHILMFIEAVVGKELDLSQLAFYAGLFFDIYELQNDELRVFGEEDLIDFDFDNLGTGYGSHIKSIRNRHANHKPLLLQSNLLWKEMYLGDRLPRLIHFYEDNFDLITEAEYQDNGHSVHEQLYQCLDAYLHNSQLLLTISIFVKHIQTDNGSYIGSDCAVSIMTAPYTFELRLERPSETPFELFFNRDKNEEFTIEDILRPYYAEDLVAKQKQGA</sequence>
<reference evidence="1 2" key="1">
    <citation type="submission" date="2015-12" db="EMBL/GenBank/DDBJ databases">
        <title>Bacillus cereus Group isolate.</title>
        <authorList>
            <person name="Kovac J."/>
        </authorList>
    </citation>
    <scope>NUCLEOTIDE SEQUENCE [LARGE SCALE GENOMIC DNA]</scope>
    <source>
        <strain evidence="1 2">FSL K6-0073</strain>
    </source>
</reference>
<organism evidence="1 2">
    <name type="scientific">Bacillus cereus</name>
    <dbReference type="NCBI Taxonomy" id="1396"/>
    <lineage>
        <taxon>Bacteria</taxon>
        <taxon>Bacillati</taxon>
        <taxon>Bacillota</taxon>
        <taxon>Bacilli</taxon>
        <taxon>Bacillales</taxon>
        <taxon>Bacillaceae</taxon>
        <taxon>Bacillus</taxon>
        <taxon>Bacillus cereus group</taxon>
    </lineage>
</organism>
<evidence type="ECO:0000313" key="2">
    <source>
        <dbReference type="Proteomes" id="UP000075476"/>
    </source>
</evidence>
<name>A0A9X0MJN8_BACCE</name>
<dbReference type="RefSeq" id="WP_061662274.1">
    <property type="nucleotide sequence ID" value="NZ_LOMO01000001.1"/>
</dbReference>